<protein>
    <recommendedName>
        <fullName evidence="4">MICOS complex subunit MIC12</fullName>
    </recommendedName>
</protein>
<sequence length="116" mass="13028">MPRFISLVTGLAVATAATYKLREHLVNDQDNIQSRLESAKSTLEQAVSEQTYSKPSAYLSDSQRYVSDRLVPSVKDSWNTQIMNAAHSLVKVDIGSQAKKLWDEQVYPSLKDILNK</sequence>
<evidence type="ECO:0000313" key="3">
    <source>
        <dbReference type="Proteomes" id="UP000093000"/>
    </source>
</evidence>
<dbReference type="Proteomes" id="UP000093000">
    <property type="component" value="Unassembled WGS sequence"/>
</dbReference>
<dbReference type="InParanoid" id="A0A1C7NBI3"/>
<reference evidence="2 3" key="1">
    <citation type="submission" date="2016-03" db="EMBL/GenBank/DDBJ databases">
        <title>Choanephora cucurbitarum.</title>
        <authorList>
            <person name="Min B."/>
            <person name="Park H."/>
            <person name="Park J.-H."/>
            <person name="Shin H.-D."/>
            <person name="Choi I.-G."/>
        </authorList>
    </citation>
    <scope>NUCLEOTIDE SEQUENCE [LARGE SCALE GENOMIC DNA]</scope>
    <source>
        <strain evidence="2 3">KUS-F28377</strain>
    </source>
</reference>
<dbReference type="EMBL" id="LUGH01000295">
    <property type="protein sequence ID" value="OBZ86492.1"/>
    <property type="molecule type" value="Genomic_DNA"/>
</dbReference>
<gene>
    <name evidence="2" type="ORF">A0J61_05459</name>
</gene>
<keyword evidence="3" id="KW-1185">Reference proteome</keyword>
<evidence type="ECO:0008006" key="4">
    <source>
        <dbReference type="Google" id="ProtNLM"/>
    </source>
</evidence>
<dbReference type="AlphaFoldDB" id="A0A1C7NBI3"/>
<organism evidence="2 3">
    <name type="scientific">Choanephora cucurbitarum</name>
    <dbReference type="NCBI Taxonomy" id="101091"/>
    <lineage>
        <taxon>Eukaryota</taxon>
        <taxon>Fungi</taxon>
        <taxon>Fungi incertae sedis</taxon>
        <taxon>Mucoromycota</taxon>
        <taxon>Mucoromycotina</taxon>
        <taxon>Mucoromycetes</taxon>
        <taxon>Mucorales</taxon>
        <taxon>Mucorineae</taxon>
        <taxon>Choanephoraceae</taxon>
        <taxon>Choanephoroideae</taxon>
        <taxon>Choanephora</taxon>
    </lineage>
</organism>
<proteinExistence type="predicted"/>
<accession>A0A1C7NBI3</accession>
<dbReference type="OrthoDB" id="2258660at2759"/>
<feature type="chain" id="PRO_5008889601" description="MICOS complex subunit MIC12" evidence="1">
    <location>
        <begin position="17"/>
        <end position="116"/>
    </location>
</feature>
<evidence type="ECO:0000256" key="1">
    <source>
        <dbReference type="SAM" id="SignalP"/>
    </source>
</evidence>
<name>A0A1C7NBI3_9FUNG</name>
<keyword evidence="1" id="KW-0732">Signal</keyword>
<comment type="caution">
    <text evidence="2">The sequence shown here is derived from an EMBL/GenBank/DDBJ whole genome shotgun (WGS) entry which is preliminary data.</text>
</comment>
<evidence type="ECO:0000313" key="2">
    <source>
        <dbReference type="EMBL" id="OBZ86492.1"/>
    </source>
</evidence>
<feature type="signal peptide" evidence="1">
    <location>
        <begin position="1"/>
        <end position="16"/>
    </location>
</feature>